<dbReference type="InParanoid" id="I2GVD7"/>
<dbReference type="RefSeq" id="XP_004177608.1">
    <property type="nucleotide sequence ID" value="XM_004177560.1"/>
</dbReference>
<gene>
    <name evidence="2" type="primary">TBLA0A02890</name>
    <name evidence="2" type="ORF">TBLA_0A02890</name>
</gene>
<dbReference type="AlphaFoldDB" id="I2GVD7"/>
<accession>I2GVD7</accession>
<dbReference type="GeneID" id="14493006"/>
<feature type="compositionally biased region" description="Basic and acidic residues" evidence="1">
    <location>
        <begin position="24"/>
        <end position="62"/>
    </location>
</feature>
<feature type="region of interest" description="Disordered" evidence="1">
    <location>
        <begin position="19"/>
        <end position="102"/>
    </location>
</feature>
<dbReference type="KEGG" id="tbl:TBLA_0A02890"/>
<protein>
    <submittedName>
        <fullName evidence="2">Uncharacterized protein</fullName>
    </submittedName>
</protein>
<evidence type="ECO:0000313" key="3">
    <source>
        <dbReference type="Proteomes" id="UP000002866"/>
    </source>
</evidence>
<dbReference type="EMBL" id="HE806316">
    <property type="protein sequence ID" value="CCH58089.1"/>
    <property type="molecule type" value="Genomic_DNA"/>
</dbReference>
<dbReference type="HOGENOM" id="CLU_1482961_0_0_1"/>
<dbReference type="Proteomes" id="UP000002866">
    <property type="component" value="Chromosome 1"/>
</dbReference>
<organism evidence="2 3">
    <name type="scientific">Henningerozyma blattae (strain ATCC 34711 / CBS 6284 / DSM 70876 / NBRC 10599 / NRRL Y-10934 / UCD 77-7)</name>
    <name type="common">Yeast</name>
    <name type="synonym">Tetrapisispora blattae</name>
    <dbReference type="NCBI Taxonomy" id="1071380"/>
    <lineage>
        <taxon>Eukaryota</taxon>
        <taxon>Fungi</taxon>
        <taxon>Dikarya</taxon>
        <taxon>Ascomycota</taxon>
        <taxon>Saccharomycotina</taxon>
        <taxon>Saccharomycetes</taxon>
        <taxon>Saccharomycetales</taxon>
        <taxon>Saccharomycetaceae</taxon>
        <taxon>Henningerozyma</taxon>
    </lineage>
</organism>
<reference evidence="2 3" key="1">
    <citation type="journal article" date="2011" name="Proc. Natl. Acad. Sci. U.S.A.">
        <title>Evolutionary erosion of yeast sex chromosomes by mating-type switching accidents.</title>
        <authorList>
            <person name="Gordon J.L."/>
            <person name="Armisen D."/>
            <person name="Proux-Wera E."/>
            <person name="Oheigeartaigh S.S."/>
            <person name="Byrne K.P."/>
            <person name="Wolfe K.H."/>
        </authorList>
    </citation>
    <scope>NUCLEOTIDE SEQUENCE [LARGE SCALE GENOMIC DNA]</scope>
    <source>
        <strain evidence="3">ATCC 34711 / CBS 6284 / DSM 70876 / NBRC 10599 / NRRL Y-10934 / UCD 77-7</strain>
    </source>
</reference>
<keyword evidence="3" id="KW-1185">Reference proteome</keyword>
<feature type="compositionally biased region" description="Basic residues" evidence="1">
    <location>
        <begin position="74"/>
        <end position="83"/>
    </location>
</feature>
<sequence length="182" mass="20490">MCRGSGFLYRRRDKLRKRLSGKLITERQERENAHRAKTHTEGKHTYREEAKKRSLDGRERARAGAGGVSERKRVMQRKQRRQRRQAEKKQTGVQSAKKANHSKVARRLVMAAAQPAARGHSGMCGIRGPDWGAVSSGHRTSSGRLVDYADTTVETQCRDGVLRKACSARSVPHAECDRADRS</sequence>
<evidence type="ECO:0000256" key="1">
    <source>
        <dbReference type="SAM" id="MobiDB-lite"/>
    </source>
</evidence>
<proteinExistence type="predicted"/>
<name>I2GVD7_HENB6</name>
<evidence type="ECO:0000313" key="2">
    <source>
        <dbReference type="EMBL" id="CCH58089.1"/>
    </source>
</evidence>